<organism evidence="2">
    <name type="scientific">Gaeumannomyces tritici (strain R3-111a-1)</name>
    <name type="common">Wheat and barley take-all root rot fungus</name>
    <name type="synonym">Gaeumannomyces graminis var. tritici</name>
    <dbReference type="NCBI Taxonomy" id="644352"/>
    <lineage>
        <taxon>Eukaryota</taxon>
        <taxon>Fungi</taxon>
        <taxon>Dikarya</taxon>
        <taxon>Ascomycota</taxon>
        <taxon>Pezizomycotina</taxon>
        <taxon>Sordariomycetes</taxon>
        <taxon>Sordariomycetidae</taxon>
        <taxon>Magnaporthales</taxon>
        <taxon>Magnaporthaceae</taxon>
        <taxon>Gaeumannomyces</taxon>
    </lineage>
</organism>
<evidence type="ECO:0000313" key="4">
    <source>
        <dbReference type="Proteomes" id="UP000006039"/>
    </source>
</evidence>
<dbReference type="GeneID" id="20342387"/>
<evidence type="ECO:0000313" key="3">
    <source>
        <dbReference type="EnsemblFungi" id="EJT81955"/>
    </source>
</evidence>
<dbReference type="EMBL" id="GL385395">
    <property type="protein sequence ID" value="EJT81955.1"/>
    <property type="molecule type" value="Genomic_DNA"/>
</dbReference>
<dbReference type="AlphaFoldDB" id="J3NKY8"/>
<gene>
    <name evidence="3" type="primary">20342387</name>
    <name evidence="2" type="ORF">GGTG_01929</name>
</gene>
<feature type="region of interest" description="Disordered" evidence="1">
    <location>
        <begin position="1"/>
        <end position="23"/>
    </location>
</feature>
<evidence type="ECO:0000256" key="1">
    <source>
        <dbReference type="SAM" id="MobiDB-lite"/>
    </source>
</evidence>
<protein>
    <submittedName>
        <fullName evidence="2 3">Uncharacterized protein</fullName>
    </submittedName>
</protein>
<proteinExistence type="predicted"/>
<name>J3NKY8_GAET3</name>
<sequence length="123" mass="13124">MMGRLRWTGSAGADSTSAGSTGVVDFTGKWAGMDGLYSGQHGGGWTTLDGLYTTLQHVGLGRRTAVGPKAVALGPGVSERRVDWKPGDQIWRQEEQGDDEESSSSDCHGRKDNKIKLEDLDGT</sequence>
<dbReference type="EnsemblFungi" id="EJT81955">
    <property type="protein sequence ID" value="EJT81955"/>
    <property type="gene ID" value="GGTG_01929"/>
</dbReference>
<feature type="compositionally biased region" description="Basic and acidic residues" evidence="1">
    <location>
        <begin position="107"/>
        <end position="123"/>
    </location>
</feature>
<reference evidence="4" key="1">
    <citation type="submission" date="2010-07" db="EMBL/GenBank/DDBJ databases">
        <title>The genome sequence of Gaeumannomyces graminis var. tritici strain R3-111a-1.</title>
        <authorList>
            <consortium name="The Broad Institute Genome Sequencing Platform"/>
            <person name="Ma L.-J."/>
            <person name="Dead R."/>
            <person name="Young S."/>
            <person name="Zeng Q."/>
            <person name="Koehrsen M."/>
            <person name="Alvarado L."/>
            <person name="Berlin A."/>
            <person name="Chapman S.B."/>
            <person name="Chen Z."/>
            <person name="Freedman E."/>
            <person name="Gellesch M."/>
            <person name="Goldberg J."/>
            <person name="Griggs A."/>
            <person name="Gujja S."/>
            <person name="Heilman E.R."/>
            <person name="Heiman D."/>
            <person name="Hepburn T."/>
            <person name="Howarth C."/>
            <person name="Jen D."/>
            <person name="Larson L."/>
            <person name="Mehta T."/>
            <person name="Neiman D."/>
            <person name="Pearson M."/>
            <person name="Roberts A."/>
            <person name="Saif S."/>
            <person name="Shea T."/>
            <person name="Shenoy N."/>
            <person name="Sisk P."/>
            <person name="Stolte C."/>
            <person name="Sykes S."/>
            <person name="Walk T."/>
            <person name="White J."/>
            <person name="Yandava C."/>
            <person name="Haas B."/>
            <person name="Nusbaum C."/>
            <person name="Birren B."/>
        </authorList>
    </citation>
    <scope>NUCLEOTIDE SEQUENCE [LARGE SCALE GENOMIC DNA]</scope>
    <source>
        <strain evidence="4">R3-111a-1</strain>
    </source>
</reference>
<reference evidence="2" key="3">
    <citation type="submission" date="2010-09" db="EMBL/GenBank/DDBJ databases">
        <title>Annotation of Gaeumannomyces graminis var. tritici R3-111a-1.</title>
        <authorList>
            <consortium name="The Broad Institute Genome Sequencing Platform"/>
            <person name="Ma L.-J."/>
            <person name="Dead R."/>
            <person name="Young S.K."/>
            <person name="Zeng Q."/>
            <person name="Gargeya S."/>
            <person name="Fitzgerald M."/>
            <person name="Haas B."/>
            <person name="Abouelleil A."/>
            <person name="Alvarado L."/>
            <person name="Arachchi H.M."/>
            <person name="Berlin A."/>
            <person name="Brown A."/>
            <person name="Chapman S.B."/>
            <person name="Chen Z."/>
            <person name="Dunbar C."/>
            <person name="Freedman E."/>
            <person name="Gearin G."/>
            <person name="Gellesch M."/>
            <person name="Goldberg J."/>
            <person name="Griggs A."/>
            <person name="Gujja S."/>
            <person name="Heiman D."/>
            <person name="Howarth C."/>
            <person name="Larson L."/>
            <person name="Lui A."/>
            <person name="MacDonald P.J.P."/>
            <person name="Mehta T."/>
            <person name="Montmayeur A."/>
            <person name="Murphy C."/>
            <person name="Neiman D."/>
            <person name="Pearson M."/>
            <person name="Priest M."/>
            <person name="Roberts A."/>
            <person name="Saif S."/>
            <person name="Shea T."/>
            <person name="Shenoy N."/>
            <person name="Sisk P."/>
            <person name="Stolte C."/>
            <person name="Sykes S."/>
            <person name="Yandava C."/>
            <person name="Wortman J."/>
            <person name="Nusbaum C."/>
            <person name="Birren B."/>
        </authorList>
    </citation>
    <scope>NUCLEOTIDE SEQUENCE</scope>
    <source>
        <strain evidence="2">R3-111a-1</strain>
    </source>
</reference>
<evidence type="ECO:0000313" key="2">
    <source>
        <dbReference type="EMBL" id="EJT81955.1"/>
    </source>
</evidence>
<dbReference type="HOGENOM" id="CLU_2015431_0_0_1"/>
<reference evidence="3" key="5">
    <citation type="submission" date="2018-04" db="UniProtKB">
        <authorList>
            <consortium name="EnsemblFungi"/>
        </authorList>
    </citation>
    <scope>IDENTIFICATION</scope>
    <source>
        <strain evidence="3">R3-111a-1</strain>
    </source>
</reference>
<dbReference type="VEuPathDB" id="FungiDB:GGTG_01929"/>
<dbReference type="Proteomes" id="UP000006039">
    <property type="component" value="Unassembled WGS sequence"/>
</dbReference>
<keyword evidence="4" id="KW-1185">Reference proteome</keyword>
<feature type="compositionally biased region" description="Low complexity" evidence="1">
    <location>
        <begin position="8"/>
        <end position="22"/>
    </location>
</feature>
<feature type="region of interest" description="Disordered" evidence="1">
    <location>
        <begin position="77"/>
        <end position="123"/>
    </location>
</feature>
<accession>J3NKY8</accession>
<reference evidence="2" key="2">
    <citation type="submission" date="2010-07" db="EMBL/GenBank/DDBJ databases">
        <authorList>
            <consortium name="The Broad Institute Genome Sequencing Platform"/>
            <consortium name="Broad Institute Genome Sequencing Center for Infectious Disease"/>
            <person name="Ma L.-J."/>
            <person name="Dead R."/>
            <person name="Young S."/>
            <person name="Zeng Q."/>
            <person name="Koehrsen M."/>
            <person name="Alvarado L."/>
            <person name="Berlin A."/>
            <person name="Chapman S.B."/>
            <person name="Chen Z."/>
            <person name="Freedman E."/>
            <person name="Gellesch M."/>
            <person name="Goldberg J."/>
            <person name="Griggs A."/>
            <person name="Gujja S."/>
            <person name="Heilman E.R."/>
            <person name="Heiman D."/>
            <person name="Hepburn T."/>
            <person name="Howarth C."/>
            <person name="Jen D."/>
            <person name="Larson L."/>
            <person name="Mehta T."/>
            <person name="Neiman D."/>
            <person name="Pearson M."/>
            <person name="Roberts A."/>
            <person name="Saif S."/>
            <person name="Shea T."/>
            <person name="Shenoy N."/>
            <person name="Sisk P."/>
            <person name="Stolte C."/>
            <person name="Sykes S."/>
            <person name="Walk T."/>
            <person name="White J."/>
            <person name="Yandava C."/>
            <person name="Haas B."/>
            <person name="Nusbaum C."/>
            <person name="Birren B."/>
        </authorList>
    </citation>
    <scope>NUCLEOTIDE SEQUENCE</scope>
    <source>
        <strain evidence="2">R3-111a-1</strain>
    </source>
</reference>
<dbReference type="RefSeq" id="XP_009217964.1">
    <property type="nucleotide sequence ID" value="XM_009219700.1"/>
</dbReference>
<feature type="compositionally biased region" description="Basic and acidic residues" evidence="1">
    <location>
        <begin position="78"/>
        <end position="95"/>
    </location>
</feature>
<reference evidence="3" key="4">
    <citation type="journal article" date="2015" name="G3 (Bethesda)">
        <title>Genome sequences of three phytopathogenic species of the Magnaporthaceae family of fungi.</title>
        <authorList>
            <person name="Okagaki L.H."/>
            <person name="Nunes C.C."/>
            <person name="Sailsbery J."/>
            <person name="Clay B."/>
            <person name="Brown D."/>
            <person name="John T."/>
            <person name="Oh Y."/>
            <person name="Young N."/>
            <person name="Fitzgerald M."/>
            <person name="Haas B.J."/>
            <person name="Zeng Q."/>
            <person name="Young S."/>
            <person name="Adiconis X."/>
            <person name="Fan L."/>
            <person name="Levin J.Z."/>
            <person name="Mitchell T.K."/>
            <person name="Okubara P.A."/>
            <person name="Farman M.L."/>
            <person name="Kohn L.M."/>
            <person name="Birren B."/>
            <person name="Ma L.-J."/>
            <person name="Dean R.A."/>
        </authorList>
    </citation>
    <scope>NUCLEOTIDE SEQUENCE</scope>
    <source>
        <strain evidence="3">R3-111a-1</strain>
    </source>
</reference>